<dbReference type="Proteomes" id="UP000033099">
    <property type="component" value="Chromosome"/>
</dbReference>
<evidence type="ECO:0000313" key="2">
    <source>
        <dbReference type="Proteomes" id="UP000033099"/>
    </source>
</evidence>
<sequence length="41" mass="4262">MINFHGDSVAGTFATESQAIAVAEVFVDEAGHASSKRPKGK</sequence>
<proteinExistence type="predicted"/>
<dbReference type="KEGG" id="pfb:VO64_0408"/>
<organism evidence="1 2">
    <name type="scientific">Pseudomonas synxantha</name>
    <dbReference type="NCBI Taxonomy" id="47883"/>
    <lineage>
        <taxon>Bacteria</taxon>
        <taxon>Pseudomonadati</taxon>
        <taxon>Pseudomonadota</taxon>
        <taxon>Gammaproteobacteria</taxon>
        <taxon>Pseudomonadales</taxon>
        <taxon>Pseudomonadaceae</taxon>
        <taxon>Pseudomonas</taxon>
    </lineage>
</organism>
<accession>A0AAU8TFS4</accession>
<name>A0AAU8TFS4_9PSED</name>
<protein>
    <submittedName>
        <fullName evidence="1">Uncharacterized protein</fullName>
    </submittedName>
</protein>
<dbReference type="AlphaFoldDB" id="A0AAU8TFS4"/>
<dbReference type="EMBL" id="CP011117">
    <property type="protein sequence ID" value="AKA80954.1"/>
    <property type="molecule type" value="Genomic_DNA"/>
</dbReference>
<gene>
    <name evidence="1" type="ORF">VO64_0408</name>
</gene>
<evidence type="ECO:0000313" key="1">
    <source>
        <dbReference type="EMBL" id="AKA80954.1"/>
    </source>
</evidence>
<reference evidence="1 2" key="1">
    <citation type="journal article" date="2015" name="Genome Announc.">
        <title>Complete Genome Sequence of Biocontrol Strain Pseudomonas fluorescens LBUM223.</title>
        <authorList>
            <person name="Roquigny R."/>
            <person name="Arseneault T."/>
            <person name="Gadkar V.J."/>
            <person name="Novinscak A."/>
            <person name="Joly D.L."/>
            <person name="Filion M."/>
        </authorList>
    </citation>
    <scope>NUCLEOTIDE SEQUENCE [LARGE SCALE GENOMIC DNA]</scope>
    <source>
        <strain evidence="1 2">LBUM223</strain>
    </source>
</reference>